<dbReference type="Proteomes" id="UP000289738">
    <property type="component" value="Chromosome A10"/>
</dbReference>
<organism evidence="1 2">
    <name type="scientific">Arachis hypogaea</name>
    <name type="common">Peanut</name>
    <dbReference type="NCBI Taxonomy" id="3818"/>
    <lineage>
        <taxon>Eukaryota</taxon>
        <taxon>Viridiplantae</taxon>
        <taxon>Streptophyta</taxon>
        <taxon>Embryophyta</taxon>
        <taxon>Tracheophyta</taxon>
        <taxon>Spermatophyta</taxon>
        <taxon>Magnoliopsida</taxon>
        <taxon>eudicotyledons</taxon>
        <taxon>Gunneridae</taxon>
        <taxon>Pentapetalae</taxon>
        <taxon>rosids</taxon>
        <taxon>fabids</taxon>
        <taxon>Fabales</taxon>
        <taxon>Fabaceae</taxon>
        <taxon>Papilionoideae</taxon>
        <taxon>50 kb inversion clade</taxon>
        <taxon>dalbergioids sensu lato</taxon>
        <taxon>Dalbergieae</taxon>
        <taxon>Pterocarpus clade</taxon>
        <taxon>Arachis</taxon>
    </lineage>
</organism>
<dbReference type="EMBL" id="SDMP01000010">
    <property type="protein sequence ID" value="RYR36380.1"/>
    <property type="molecule type" value="Genomic_DNA"/>
</dbReference>
<evidence type="ECO:0000313" key="2">
    <source>
        <dbReference type="Proteomes" id="UP000289738"/>
    </source>
</evidence>
<name>A0A445BCH3_ARAHY</name>
<keyword evidence="2" id="KW-1185">Reference proteome</keyword>
<proteinExistence type="predicted"/>
<comment type="caution">
    <text evidence="1">The sequence shown here is derived from an EMBL/GenBank/DDBJ whole genome shotgun (WGS) entry which is preliminary data.</text>
</comment>
<gene>
    <name evidence="1" type="ORF">Ahy_A10g051350</name>
</gene>
<sequence length="276" mass="30797">MRSRIKFTDKNPLSVFMRPSTSFIKFKDIIQKLGLQGVKRVEKLFYRILISILWDDVKYDSFVIGSDKDLEVLFHYRRQFPEVRTLELLAKLVDVVSNSGGSNWNLLPSATAVGLSSRPIGASSSLSVIETETVLVASPSFAADLNRTRDRERVDTVLAFDLSVEPVPDLYATPSAGSDHLWGLRGRAQATRIFAHADTTNLSTHERVLDQEQHLIVRRGLPCDPNECANPVTCWEYTDHRLSHFSTSENRCSIRAAADAKVLQAGVEANPPDATL</sequence>
<reference evidence="1 2" key="1">
    <citation type="submission" date="2019-01" db="EMBL/GenBank/DDBJ databases">
        <title>Sequencing of cultivated peanut Arachis hypogaea provides insights into genome evolution and oil improvement.</title>
        <authorList>
            <person name="Chen X."/>
        </authorList>
    </citation>
    <scope>NUCLEOTIDE SEQUENCE [LARGE SCALE GENOMIC DNA]</scope>
    <source>
        <strain evidence="2">cv. Fuhuasheng</strain>
        <tissue evidence="1">Leaves</tissue>
    </source>
</reference>
<evidence type="ECO:0000313" key="1">
    <source>
        <dbReference type="EMBL" id="RYR36380.1"/>
    </source>
</evidence>
<accession>A0A445BCH3</accession>
<protein>
    <submittedName>
        <fullName evidence="1">Uncharacterized protein</fullName>
    </submittedName>
</protein>
<dbReference type="AlphaFoldDB" id="A0A445BCH3"/>